<dbReference type="OrthoDB" id="289856at2759"/>
<sequence>MFAYAMLLSFLYFSLTHIGSWIVTILQIFVVLLQSLNPMLPVAMVMGQTVAAKRLRNHHKIFCLQPERIPVAGKISIMVFDKTGTITKDGMELSGVIPVRRGSFDNRVDFGNHPASRLPTNVIHGLAACHTVRRLRDNRLVGNQVDIAMLEKCGWSLSVGGDNTFVTSPDGSSVLEVLRLLPFDHVRMSSGCVVRERDTGRVQVLVKGSYERMGELCRVVPADYSELTDTLAASNMYVLALGVREIGADMVEEVLTMSRTEIENSLTLLALLLFKNEVKPDSALAISMLREGDIRSVVCTGDNPLTAIGISKEVGIIDDTKPVLLAHIVTNDKGGSSLVWSDPESGDEMTPVKGVHQLVVTRGAWRYLYYEQPDELEEYWYDILVYARMKPSDKVSVVKWYQSHKLVVGMCGDGGNDCGALRAAHAAMALSQAEASMVSPFSSCRDGCSLITVVDLIREGRACLATNLATYSYYIVYALILSVGRLSVTIIGNFNFGEWVVITFDIVLGIFLVWTATLSGPAHRLANYRPTASLLGWRTILSCVVPACIAIGALVISYAVLWSPLNSQWYYRVNTLDLKVPPQEWTKKGDNYDTAVLVFVMFTVMANHVFMATYGGAFRFAVLRNWSVTIFYAGFMAFTLALLWVDPCDLSCVYRVNCDSGSSLASGSIPFVSQFSVGNIGGCFLGPQVHRYQQLGYANWIPSPEHNCLPPREALAILPYDSPGISALGYDGPNNVFSTVYRIFLTLLLAVTTFLMHLFVKVGLLGSGAVFFRSRARLAKT</sequence>
<evidence type="ECO:0000256" key="2">
    <source>
        <dbReference type="ARBA" id="ARBA00022692"/>
    </source>
</evidence>
<reference evidence="11 12" key="1">
    <citation type="submission" date="2008-07" db="EMBL/GenBank/DDBJ databases">
        <authorList>
            <person name="El-Sayed N."/>
            <person name="Caler E."/>
            <person name="Inman J."/>
            <person name="Amedeo P."/>
            <person name="Hass B."/>
            <person name="Wortman J."/>
        </authorList>
    </citation>
    <scope>NUCLEOTIDE SEQUENCE [LARGE SCALE GENOMIC DNA]</scope>
    <source>
        <strain evidence="12">ATCC 50983 / TXsc</strain>
    </source>
</reference>
<dbReference type="PROSITE" id="PS00154">
    <property type="entry name" value="ATPASE_E1_E2"/>
    <property type="match status" value="1"/>
</dbReference>
<evidence type="ECO:0000256" key="6">
    <source>
        <dbReference type="ARBA" id="ARBA00022842"/>
    </source>
</evidence>
<dbReference type="GO" id="GO:0016020">
    <property type="term" value="C:membrane"/>
    <property type="evidence" value="ECO:0007669"/>
    <property type="project" value="UniProtKB-SubCell"/>
</dbReference>
<keyword evidence="6" id="KW-0460">Magnesium</keyword>
<dbReference type="SUPFAM" id="SSF81660">
    <property type="entry name" value="Metal cation-transporting ATPase, ATP-binding domain N"/>
    <property type="match status" value="1"/>
</dbReference>
<dbReference type="Gene3D" id="3.40.1110.10">
    <property type="entry name" value="Calcium-transporting ATPase, cytoplasmic domain N"/>
    <property type="match status" value="1"/>
</dbReference>
<dbReference type="PANTHER" id="PTHR45630">
    <property type="entry name" value="CATION-TRANSPORTING ATPASE-RELATED"/>
    <property type="match status" value="1"/>
</dbReference>
<comment type="subcellular location">
    <subcellularLocation>
        <location evidence="1">Membrane</location>
        <topology evidence="1">Multi-pass membrane protein</topology>
    </subcellularLocation>
</comment>
<dbReference type="InterPro" id="IPR023214">
    <property type="entry name" value="HAD_sf"/>
</dbReference>
<dbReference type="SFLD" id="SFLDS00003">
    <property type="entry name" value="Haloacid_Dehalogenase"/>
    <property type="match status" value="1"/>
</dbReference>
<evidence type="ECO:0000256" key="10">
    <source>
        <dbReference type="SAM" id="Phobius"/>
    </source>
</evidence>
<evidence type="ECO:0000313" key="11">
    <source>
        <dbReference type="EMBL" id="EER06464.1"/>
    </source>
</evidence>
<evidence type="ECO:0000256" key="7">
    <source>
        <dbReference type="ARBA" id="ARBA00022967"/>
    </source>
</evidence>
<keyword evidence="7" id="KW-1278">Translocase</keyword>
<dbReference type="InParanoid" id="C5LAK8"/>
<dbReference type="SUPFAM" id="SSF81665">
    <property type="entry name" value="Calcium ATPase, transmembrane domain M"/>
    <property type="match status" value="1"/>
</dbReference>
<evidence type="ECO:0000256" key="3">
    <source>
        <dbReference type="ARBA" id="ARBA00022723"/>
    </source>
</evidence>
<dbReference type="InterPro" id="IPR006544">
    <property type="entry name" value="P-type_TPase_V"/>
</dbReference>
<dbReference type="SFLD" id="SFLDF00027">
    <property type="entry name" value="p-type_atpase"/>
    <property type="match status" value="1"/>
</dbReference>
<feature type="transmembrane region" description="Helical" evidence="10">
    <location>
        <begin position="499"/>
        <end position="518"/>
    </location>
</feature>
<dbReference type="EMBL" id="GG680729">
    <property type="protein sequence ID" value="EER06464.1"/>
    <property type="molecule type" value="Genomic_DNA"/>
</dbReference>
<feature type="transmembrane region" description="Helical" evidence="10">
    <location>
        <begin position="12"/>
        <end position="33"/>
    </location>
</feature>
<feature type="transmembrane region" description="Helical" evidence="10">
    <location>
        <begin position="471"/>
        <end position="493"/>
    </location>
</feature>
<keyword evidence="12" id="KW-1185">Reference proteome</keyword>
<dbReference type="PANTHER" id="PTHR45630:SF11">
    <property type="entry name" value="CATION-TRANSPORTING P-TYPE ATPASE N-TERMINAL DOMAIN-CONTAINING PROTEIN"/>
    <property type="match status" value="1"/>
</dbReference>
<evidence type="ECO:0000256" key="8">
    <source>
        <dbReference type="ARBA" id="ARBA00022989"/>
    </source>
</evidence>
<feature type="transmembrane region" description="Helical" evidence="10">
    <location>
        <begin position="743"/>
        <end position="772"/>
    </location>
</feature>
<protein>
    <submittedName>
        <fullName evidence="11">Uncharacterized protein</fullName>
    </submittedName>
</protein>
<keyword evidence="9 10" id="KW-0472">Membrane</keyword>
<dbReference type="SFLD" id="SFLDG00002">
    <property type="entry name" value="C1.7:_P-type_atpase_like"/>
    <property type="match status" value="1"/>
</dbReference>
<feature type="transmembrane region" description="Helical" evidence="10">
    <location>
        <begin position="539"/>
        <end position="561"/>
    </location>
</feature>
<keyword evidence="5" id="KW-0067">ATP-binding</keyword>
<evidence type="ECO:0000256" key="9">
    <source>
        <dbReference type="ARBA" id="ARBA00023136"/>
    </source>
</evidence>
<evidence type="ECO:0000313" key="12">
    <source>
        <dbReference type="Proteomes" id="UP000007800"/>
    </source>
</evidence>
<feature type="transmembrane region" description="Helical" evidence="10">
    <location>
        <begin position="626"/>
        <end position="645"/>
    </location>
</feature>
<dbReference type="GeneID" id="9065652"/>
<evidence type="ECO:0000256" key="1">
    <source>
        <dbReference type="ARBA" id="ARBA00004141"/>
    </source>
</evidence>
<dbReference type="InterPro" id="IPR018303">
    <property type="entry name" value="ATPase_P-typ_P_site"/>
</dbReference>
<dbReference type="GO" id="GO:0140358">
    <property type="term" value="F:P-type transmembrane transporter activity"/>
    <property type="evidence" value="ECO:0007669"/>
    <property type="project" value="InterPro"/>
</dbReference>
<dbReference type="PRINTS" id="PR00119">
    <property type="entry name" value="CATATPASE"/>
</dbReference>
<keyword evidence="8 10" id="KW-1133">Transmembrane helix</keyword>
<dbReference type="InterPro" id="IPR044492">
    <property type="entry name" value="P_typ_ATPase_HD_dom"/>
</dbReference>
<dbReference type="InterPro" id="IPR001757">
    <property type="entry name" value="P_typ_ATPase"/>
</dbReference>
<dbReference type="InterPro" id="IPR023299">
    <property type="entry name" value="ATPase_P-typ_cyto_dom_N"/>
</dbReference>
<gene>
    <name evidence="11" type="ORF">Pmar_PMAR006275</name>
</gene>
<accession>C5LAK8</accession>
<evidence type="ECO:0000256" key="5">
    <source>
        <dbReference type="ARBA" id="ARBA00022840"/>
    </source>
</evidence>
<dbReference type="GO" id="GO:0046872">
    <property type="term" value="F:metal ion binding"/>
    <property type="evidence" value="ECO:0007669"/>
    <property type="project" value="UniProtKB-KW"/>
</dbReference>
<dbReference type="Proteomes" id="UP000007800">
    <property type="component" value="Unassembled WGS sequence"/>
</dbReference>
<dbReference type="SUPFAM" id="SSF56784">
    <property type="entry name" value="HAD-like"/>
    <property type="match status" value="1"/>
</dbReference>
<evidence type="ECO:0000256" key="4">
    <source>
        <dbReference type="ARBA" id="ARBA00022741"/>
    </source>
</evidence>
<name>C5LAK8_PERM5</name>
<dbReference type="GO" id="GO:0016887">
    <property type="term" value="F:ATP hydrolysis activity"/>
    <property type="evidence" value="ECO:0007669"/>
    <property type="project" value="InterPro"/>
</dbReference>
<dbReference type="InterPro" id="IPR036412">
    <property type="entry name" value="HAD-like_sf"/>
</dbReference>
<dbReference type="AlphaFoldDB" id="C5LAK8"/>
<keyword evidence="2 10" id="KW-0812">Transmembrane</keyword>
<keyword evidence="4" id="KW-0547">Nucleotide-binding</keyword>
<dbReference type="GO" id="GO:0019829">
    <property type="term" value="F:ATPase-coupled monoatomic cation transmembrane transporter activity"/>
    <property type="evidence" value="ECO:0007669"/>
    <property type="project" value="TreeGrafter"/>
</dbReference>
<organism evidence="12">
    <name type="scientific">Perkinsus marinus (strain ATCC 50983 / TXsc)</name>
    <dbReference type="NCBI Taxonomy" id="423536"/>
    <lineage>
        <taxon>Eukaryota</taxon>
        <taxon>Sar</taxon>
        <taxon>Alveolata</taxon>
        <taxon>Perkinsozoa</taxon>
        <taxon>Perkinsea</taxon>
        <taxon>Perkinsida</taxon>
        <taxon>Perkinsidae</taxon>
        <taxon>Perkinsus</taxon>
    </lineage>
</organism>
<dbReference type="InterPro" id="IPR023298">
    <property type="entry name" value="ATPase_P-typ_TM_dom_sf"/>
</dbReference>
<dbReference type="RefSeq" id="XP_002774648.1">
    <property type="nucleotide sequence ID" value="XM_002774602.1"/>
</dbReference>
<keyword evidence="3" id="KW-0479">Metal-binding</keyword>
<dbReference type="NCBIfam" id="TIGR01494">
    <property type="entry name" value="ATPase_P-type"/>
    <property type="match status" value="1"/>
</dbReference>
<feature type="transmembrane region" description="Helical" evidence="10">
    <location>
        <begin position="595"/>
        <end position="614"/>
    </location>
</feature>
<dbReference type="Gene3D" id="3.40.50.1000">
    <property type="entry name" value="HAD superfamily/HAD-like"/>
    <property type="match status" value="1"/>
</dbReference>
<dbReference type="GO" id="GO:0005524">
    <property type="term" value="F:ATP binding"/>
    <property type="evidence" value="ECO:0007669"/>
    <property type="project" value="UniProtKB-KW"/>
</dbReference>
<proteinExistence type="predicted"/>